<protein>
    <recommendedName>
        <fullName evidence="3">DUF3298 domain-containing protein</fullName>
    </recommendedName>
</protein>
<dbReference type="Proteomes" id="UP001525566">
    <property type="component" value="Unassembled WGS sequence"/>
</dbReference>
<dbReference type="RefSeq" id="WP_259836716.1">
    <property type="nucleotide sequence ID" value="NZ_JAOAMU010000001.1"/>
</dbReference>
<reference evidence="1 2" key="1">
    <citation type="submission" date="2022-09" db="EMBL/GenBank/DDBJ databases">
        <title>Chryseobacterium oleae sp.nov., isolated from the inter-root soil of Pyrola calliantha H. Andr. in Tibet.</title>
        <authorList>
            <person name="Li Z."/>
        </authorList>
    </citation>
    <scope>NUCLEOTIDE SEQUENCE [LARGE SCALE GENOMIC DNA]</scope>
    <source>
        <strain evidence="2">pc1-10</strain>
    </source>
</reference>
<comment type="caution">
    <text evidence="1">The sequence shown here is derived from an EMBL/GenBank/DDBJ whole genome shotgun (WGS) entry which is preliminary data.</text>
</comment>
<organism evidence="1 2">
    <name type="scientific">Chryseobacterium herbae</name>
    <dbReference type="NCBI Taxonomy" id="2976476"/>
    <lineage>
        <taxon>Bacteria</taxon>
        <taxon>Pseudomonadati</taxon>
        <taxon>Bacteroidota</taxon>
        <taxon>Flavobacteriia</taxon>
        <taxon>Flavobacteriales</taxon>
        <taxon>Weeksellaceae</taxon>
        <taxon>Chryseobacterium group</taxon>
        <taxon>Chryseobacterium</taxon>
    </lineage>
</organism>
<evidence type="ECO:0000313" key="1">
    <source>
        <dbReference type="EMBL" id="MCT2560902.1"/>
    </source>
</evidence>
<gene>
    <name evidence="1" type="ORF">N0B48_03240</name>
</gene>
<dbReference type="PROSITE" id="PS51257">
    <property type="entry name" value="PROKAR_LIPOPROTEIN"/>
    <property type="match status" value="1"/>
</dbReference>
<evidence type="ECO:0000313" key="2">
    <source>
        <dbReference type="Proteomes" id="UP001525566"/>
    </source>
</evidence>
<accession>A0ABT2IQ02</accession>
<name>A0ABT2IQ02_9FLAO</name>
<evidence type="ECO:0008006" key="3">
    <source>
        <dbReference type="Google" id="ProtNLM"/>
    </source>
</evidence>
<sequence>MMKNLVILLSFISIFSCKKAQENISIPSFSQEISFDKNWSGDVLISDLNFVSSIDPTCKLNTTFFDRSEKQVKEDDAKCALSKIKFDYDKLNSINKKNIIGKLNSNTELFIKNSVPKNNTADLSYQTTLYVEKNKTISDSIIIYQSFNYSEALTVKTKYYYLDKSEIYLLDVAEDESGGNVEKWEHYKINSSAKISLVKQKSFLKDNNVTKTNVDFWKGVYHFEASNRDEAKTIFDIMINSLEDISVDVTEEGIKDKYSQLKAEEVNNGKIKINYDNSSGDLGTIYIERSDNNYFISGSPIYFINPGNNEMPLHKLK</sequence>
<dbReference type="EMBL" id="JAOAMU010000001">
    <property type="protein sequence ID" value="MCT2560902.1"/>
    <property type="molecule type" value="Genomic_DNA"/>
</dbReference>
<proteinExistence type="predicted"/>
<keyword evidence="2" id="KW-1185">Reference proteome</keyword>